<sequence>MATLLAGEQYGLKSENSKPNKTFTFVKLTDSALRAIEEYLRSPNKIITHPTIKFLSKEEGLLSFPSAQPNNGHTFKFSLNNAADSEGSQGSFTCVQQNGARALDAVGILQSKMQIHAKEDVYEATRKNWVAAEQQQKKNCTRVIKVNGSDIGRKVKKVQKPNNNIPLTIQRREPSPNPPMYQKMPSSMLPQHGLVPNPSIPHRQNAPSAKMNAYNKRPLRERVIHLLALRPFKKLELINRINDGAKIRDRNSLSTLLKQVAQLRDNVYHLNHSLWNDVQDDWPFYSEQEKQLLKRQKPQNLTPPGSDGGSSSGSGQSPASTHPGSPPSIISSADLSAKRPGYYDGADGIITKKPRISHYRRPPEVLSTPASTANRAPSPLSSMVPRGMDVVSRGMDANPRGMDMISRAMDNNPRGMDVVSRGMDLNSRGMDVVPRGMEMDVDRARRTGFEPREVVKEQREAKAVSRSNCHRTPINNSSNVDSSSKPAVAINKPDTTTANPSYLSKFTTIRTLEQRNQYKAAFTENYDEYKRLHAKVEQVANRFNRLQEQLKKEKCDSEGHKSLRSRILKEYEENKSNSEYQNAKQRLNYLHEMLSHVKQLVLDFDKQQVQSYY</sequence>
<evidence type="ECO:0000256" key="5">
    <source>
        <dbReference type="ARBA" id="ARBA00023242"/>
    </source>
</evidence>
<dbReference type="InterPro" id="IPR036390">
    <property type="entry name" value="WH_DNA-bd_sf"/>
</dbReference>
<evidence type="ECO:0000256" key="3">
    <source>
        <dbReference type="ARBA" id="ARBA00023015"/>
    </source>
</evidence>
<name>A0A8S1DC26_9INSE</name>
<evidence type="ECO:0000256" key="2">
    <source>
        <dbReference type="ARBA" id="ARBA00009171"/>
    </source>
</evidence>
<dbReference type="InterPro" id="IPR010844">
    <property type="entry name" value="Occludin_ELL"/>
</dbReference>
<keyword evidence="3" id="KW-0805">Transcription regulation</keyword>
<evidence type="ECO:0000313" key="11">
    <source>
        <dbReference type="Proteomes" id="UP000494165"/>
    </source>
</evidence>
<dbReference type="PROSITE" id="PS51980">
    <property type="entry name" value="OCEL"/>
    <property type="match status" value="1"/>
</dbReference>
<dbReference type="InterPro" id="IPR042065">
    <property type="entry name" value="E3_ELL-like"/>
</dbReference>
<dbReference type="EMBL" id="CADEPI010000160">
    <property type="protein sequence ID" value="CAB3378188.1"/>
    <property type="molecule type" value="Genomic_DNA"/>
</dbReference>
<feature type="region of interest" description="Disordered" evidence="8">
    <location>
        <begin position="295"/>
        <end position="386"/>
    </location>
</feature>
<dbReference type="InterPro" id="IPR031176">
    <property type="entry name" value="ELL/occludin"/>
</dbReference>
<feature type="domain" description="OCEL" evidence="9">
    <location>
        <begin position="500"/>
        <end position="609"/>
    </location>
</feature>
<dbReference type="PANTHER" id="PTHR23288">
    <property type="entry name" value="OCCLUDIN AND RNA POLYMERASE II ELONGATION FACTOR ELL"/>
    <property type="match status" value="1"/>
</dbReference>
<comment type="subcellular location">
    <subcellularLocation>
        <location evidence="1">Nucleus</location>
    </subcellularLocation>
</comment>
<dbReference type="InterPro" id="IPR019464">
    <property type="entry name" value="ELL_N"/>
</dbReference>
<gene>
    <name evidence="10" type="ORF">CLODIP_2_CD10468</name>
</gene>
<evidence type="ECO:0000313" key="10">
    <source>
        <dbReference type="EMBL" id="CAB3378188.1"/>
    </source>
</evidence>
<organism evidence="10 11">
    <name type="scientific">Cloeon dipterum</name>
    <dbReference type="NCBI Taxonomy" id="197152"/>
    <lineage>
        <taxon>Eukaryota</taxon>
        <taxon>Metazoa</taxon>
        <taxon>Ecdysozoa</taxon>
        <taxon>Arthropoda</taxon>
        <taxon>Hexapoda</taxon>
        <taxon>Insecta</taxon>
        <taxon>Pterygota</taxon>
        <taxon>Palaeoptera</taxon>
        <taxon>Ephemeroptera</taxon>
        <taxon>Pisciforma</taxon>
        <taxon>Baetidae</taxon>
        <taxon>Cloeon</taxon>
    </lineage>
</organism>
<dbReference type="Proteomes" id="UP000494165">
    <property type="component" value="Unassembled WGS sequence"/>
</dbReference>
<feature type="region of interest" description="Disordered" evidence="8">
    <location>
        <begin position="459"/>
        <end position="499"/>
    </location>
</feature>
<keyword evidence="11" id="KW-1185">Reference proteome</keyword>
<protein>
    <recommendedName>
        <fullName evidence="9">OCEL domain-containing protein</fullName>
    </recommendedName>
</protein>
<feature type="compositionally biased region" description="Polar residues" evidence="8">
    <location>
        <begin position="368"/>
        <end position="381"/>
    </location>
</feature>
<evidence type="ECO:0000256" key="4">
    <source>
        <dbReference type="ARBA" id="ARBA00023163"/>
    </source>
</evidence>
<dbReference type="AlphaFoldDB" id="A0A8S1DC26"/>
<keyword evidence="7" id="KW-0175">Coiled coil</keyword>
<dbReference type="GO" id="GO:0042795">
    <property type="term" value="P:snRNA transcription by RNA polymerase II"/>
    <property type="evidence" value="ECO:0007669"/>
    <property type="project" value="TreeGrafter"/>
</dbReference>
<keyword evidence="5" id="KW-0539">Nucleus</keyword>
<evidence type="ECO:0000256" key="7">
    <source>
        <dbReference type="SAM" id="Coils"/>
    </source>
</evidence>
<dbReference type="Gene3D" id="6.10.140.340">
    <property type="match status" value="1"/>
</dbReference>
<dbReference type="OrthoDB" id="6284217at2759"/>
<dbReference type="GO" id="GO:0008023">
    <property type="term" value="C:transcription elongation factor complex"/>
    <property type="evidence" value="ECO:0007669"/>
    <property type="project" value="InterPro"/>
</dbReference>
<evidence type="ECO:0000256" key="1">
    <source>
        <dbReference type="ARBA" id="ARBA00004123"/>
    </source>
</evidence>
<dbReference type="SUPFAM" id="SSF46785">
    <property type="entry name" value="Winged helix' DNA-binding domain"/>
    <property type="match status" value="1"/>
</dbReference>
<evidence type="ECO:0000256" key="6">
    <source>
        <dbReference type="PROSITE-ProRule" id="PRU01324"/>
    </source>
</evidence>
<proteinExistence type="inferred from homology"/>
<keyword evidence="4" id="KW-0804">Transcription</keyword>
<dbReference type="Pfam" id="PF07303">
    <property type="entry name" value="Occludin_ELL"/>
    <property type="match status" value="1"/>
</dbReference>
<evidence type="ECO:0000259" key="9">
    <source>
        <dbReference type="PROSITE" id="PS51980"/>
    </source>
</evidence>
<dbReference type="Pfam" id="PF10390">
    <property type="entry name" value="ELL"/>
    <property type="match status" value="1"/>
</dbReference>
<comment type="similarity">
    <text evidence="2 6">Belongs to the ELL/occludin family.</text>
</comment>
<dbReference type="SUPFAM" id="SSF144292">
    <property type="entry name" value="occludin/ELL-like"/>
    <property type="match status" value="1"/>
</dbReference>
<dbReference type="GO" id="GO:0006368">
    <property type="term" value="P:transcription elongation by RNA polymerase II"/>
    <property type="evidence" value="ECO:0007669"/>
    <property type="project" value="InterPro"/>
</dbReference>
<dbReference type="PANTHER" id="PTHR23288:SF17">
    <property type="entry name" value="RNA POLYMERASE II ELONGATION FACTOR ELL"/>
    <property type="match status" value="1"/>
</dbReference>
<reference evidence="10 11" key="1">
    <citation type="submission" date="2020-04" db="EMBL/GenBank/DDBJ databases">
        <authorList>
            <person name="Alioto T."/>
            <person name="Alioto T."/>
            <person name="Gomez Garrido J."/>
        </authorList>
    </citation>
    <scope>NUCLEOTIDE SEQUENCE [LARGE SCALE GENOMIC DNA]</scope>
</reference>
<feature type="coiled-coil region" evidence="7">
    <location>
        <begin position="529"/>
        <end position="588"/>
    </location>
</feature>
<feature type="compositionally biased region" description="Polar residues" evidence="8">
    <location>
        <begin position="473"/>
        <end position="485"/>
    </location>
</feature>
<dbReference type="GO" id="GO:0000987">
    <property type="term" value="F:cis-regulatory region sequence-specific DNA binding"/>
    <property type="evidence" value="ECO:0007669"/>
    <property type="project" value="TreeGrafter"/>
</dbReference>
<comment type="caution">
    <text evidence="10">The sequence shown here is derived from an EMBL/GenBank/DDBJ whole genome shotgun (WGS) entry which is preliminary data.</text>
</comment>
<accession>A0A8S1DC26</accession>
<evidence type="ECO:0000256" key="8">
    <source>
        <dbReference type="SAM" id="MobiDB-lite"/>
    </source>
</evidence>
<dbReference type="GO" id="GO:0032968">
    <property type="term" value="P:positive regulation of transcription elongation by RNA polymerase II"/>
    <property type="evidence" value="ECO:0007669"/>
    <property type="project" value="TreeGrafter"/>
</dbReference>
<dbReference type="Gene3D" id="1.10.10.2670">
    <property type="entry name" value="E3 ubiquitin-protein ligase"/>
    <property type="match status" value="1"/>
</dbReference>